<sequence>MAAMPCFEHRGVGVEPIVVGPEAGRAAVASGEEAPPDPAEAGETEFILVPDACVPDPGTGVKLGLGS</sequence>
<keyword evidence="2" id="KW-1185">Reference proteome</keyword>
<evidence type="ECO:0000313" key="2">
    <source>
        <dbReference type="Proteomes" id="UP001299012"/>
    </source>
</evidence>
<evidence type="ECO:0000313" key="1">
    <source>
        <dbReference type="EMBL" id="MCG0067445.1"/>
    </source>
</evidence>
<name>A0ABS9JPE0_9ACTN</name>
<proteinExistence type="predicted"/>
<gene>
    <name evidence="1" type="ORF">L0F81_29940</name>
</gene>
<comment type="caution">
    <text evidence="1">The sequence shown here is derived from an EMBL/GenBank/DDBJ whole genome shotgun (WGS) entry which is preliminary data.</text>
</comment>
<protein>
    <submittedName>
        <fullName evidence="1">Uncharacterized protein</fullName>
    </submittedName>
</protein>
<accession>A0ABS9JPE0</accession>
<organism evidence="1 2">
    <name type="scientific">Streptomyces tricolor</name>
    <dbReference type="NCBI Taxonomy" id="68277"/>
    <lineage>
        <taxon>Bacteria</taxon>
        <taxon>Bacillati</taxon>
        <taxon>Actinomycetota</taxon>
        <taxon>Actinomycetes</taxon>
        <taxon>Kitasatosporales</taxon>
        <taxon>Streptomycetaceae</taxon>
        <taxon>Streptomyces</taxon>
        <taxon>Streptomyces violaceoruber group</taxon>
    </lineage>
</organism>
<dbReference type="RefSeq" id="WP_237482242.1">
    <property type="nucleotide sequence ID" value="NZ_JAKKZF010000154.1"/>
</dbReference>
<reference evidence="1 2" key="1">
    <citation type="submission" date="2022-01" db="EMBL/GenBank/DDBJ databases">
        <title>Draft Genome Sequences of Seven Type Strains of the Genus Streptomyces.</title>
        <authorList>
            <person name="Aziz S."/>
            <person name="Coretto E."/>
            <person name="Chronakova A."/>
            <person name="Sproer C."/>
            <person name="Huber K."/>
            <person name="Nouioui I."/>
            <person name="Gross H."/>
        </authorList>
    </citation>
    <scope>NUCLEOTIDE SEQUENCE [LARGE SCALE GENOMIC DNA]</scope>
    <source>
        <strain evidence="1 2">DSM 41685</strain>
    </source>
</reference>
<dbReference type="EMBL" id="JAKKZF010000154">
    <property type="protein sequence ID" value="MCG0067445.1"/>
    <property type="molecule type" value="Genomic_DNA"/>
</dbReference>
<dbReference type="Proteomes" id="UP001299012">
    <property type="component" value="Unassembled WGS sequence"/>
</dbReference>